<evidence type="ECO:0000313" key="3">
    <source>
        <dbReference type="Proteomes" id="UP000054516"/>
    </source>
</evidence>
<dbReference type="AlphaFoldDB" id="A0A1S8A7S6"/>
<sequence>MRRKTKIRSKIDYRHRWPTQQTLVESRISVETPISKWREKLRAPGAFRFKKRWSPEPGKSTHPYDTGLCEQATDSSPSSSSSSASMLAGDGNRCWDMISRGLRNGSSPASTPKVIHASEGSRSEPPSTPAQFLRLLASPRKSPFPRSRTASSFDYDKATVKSTGSRTHTPALRPVARLVPRSVSRPVPRPALRPSTASRPTVKRSKHKKLSARLQSFARSTLKRGQDWERAARHKTYPTHKRSV</sequence>
<accession>A0A1S8A7S6</accession>
<protein>
    <submittedName>
        <fullName evidence="2">Uncharacterized protein</fullName>
    </submittedName>
</protein>
<organism evidence="2">
    <name type="scientific">Rosellinia necatrix</name>
    <name type="common">White root-rot fungus</name>
    <dbReference type="NCBI Taxonomy" id="77044"/>
    <lineage>
        <taxon>Eukaryota</taxon>
        <taxon>Fungi</taxon>
        <taxon>Dikarya</taxon>
        <taxon>Ascomycota</taxon>
        <taxon>Pezizomycotina</taxon>
        <taxon>Sordariomycetes</taxon>
        <taxon>Xylariomycetidae</taxon>
        <taxon>Xylariales</taxon>
        <taxon>Xylariaceae</taxon>
        <taxon>Rosellinia</taxon>
    </lineage>
</organism>
<gene>
    <name evidence="2" type="ORF">SAMD00023353_2101310</name>
</gene>
<evidence type="ECO:0000256" key="1">
    <source>
        <dbReference type="SAM" id="MobiDB-lite"/>
    </source>
</evidence>
<feature type="region of interest" description="Disordered" evidence="1">
    <location>
        <begin position="48"/>
        <end position="129"/>
    </location>
</feature>
<evidence type="ECO:0000313" key="2">
    <source>
        <dbReference type="EMBL" id="GAW26117.1"/>
    </source>
</evidence>
<feature type="region of interest" description="Disordered" evidence="1">
    <location>
        <begin position="185"/>
        <end position="244"/>
    </location>
</feature>
<dbReference type="EMBL" id="DF977466">
    <property type="protein sequence ID" value="GAW26117.1"/>
    <property type="molecule type" value="Genomic_DNA"/>
</dbReference>
<keyword evidence="3" id="KW-1185">Reference proteome</keyword>
<feature type="compositionally biased region" description="Low complexity" evidence="1">
    <location>
        <begin position="75"/>
        <end position="85"/>
    </location>
</feature>
<reference evidence="2" key="1">
    <citation type="submission" date="2016-03" db="EMBL/GenBank/DDBJ databases">
        <title>Draft genome sequence of Rosellinia necatrix.</title>
        <authorList>
            <person name="Kanematsu S."/>
        </authorList>
    </citation>
    <scope>NUCLEOTIDE SEQUENCE [LARGE SCALE GENOMIC DNA]</scope>
    <source>
        <strain evidence="2">W97</strain>
    </source>
</reference>
<proteinExistence type="predicted"/>
<dbReference type="OrthoDB" id="4746075at2759"/>
<feature type="compositionally biased region" description="Low complexity" evidence="1">
    <location>
        <begin position="185"/>
        <end position="195"/>
    </location>
</feature>
<feature type="compositionally biased region" description="Basic residues" evidence="1">
    <location>
        <begin position="201"/>
        <end position="211"/>
    </location>
</feature>
<name>A0A1S8A7S6_ROSNE</name>
<feature type="compositionally biased region" description="Basic residues" evidence="1">
    <location>
        <begin position="232"/>
        <end position="244"/>
    </location>
</feature>
<dbReference type="Proteomes" id="UP000054516">
    <property type="component" value="Unassembled WGS sequence"/>
</dbReference>